<keyword evidence="3" id="KW-1185">Reference proteome</keyword>
<dbReference type="RefSeq" id="WP_133765602.1">
    <property type="nucleotide sequence ID" value="NZ_BAAARP010000003.1"/>
</dbReference>
<feature type="transmembrane region" description="Helical" evidence="1">
    <location>
        <begin position="167"/>
        <end position="187"/>
    </location>
</feature>
<feature type="transmembrane region" description="Helical" evidence="1">
    <location>
        <begin position="138"/>
        <end position="161"/>
    </location>
</feature>
<evidence type="ECO:0000313" key="2">
    <source>
        <dbReference type="EMBL" id="TDS80952.1"/>
    </source>
</evidence>
<dbReference type="EMBL" id="SOAM01000001">
    <property type="protein sequence ID" value="TDS80952.1"/>
    <property type="molecule type" value="Genomic_DNA"/>
</dbReference>
<feature type="transmembrane region" description="Helical" evidence="1">
    <location>
        <begin position="78"/>
        <end position="99"/>
    </location>
</feature>
<keyword evidence="1" id="KW-0472">Membrane</keyword>
<dbReference type="InterPro" id="IPR045393">
    <property type="entry name" value="DUF6518"/>
</dbReference>
<feature type="transmembrane region" description="Helical" evidence="1">
    <location>
        <begin position="194"/>
        <end position="215"/>
    </location>
</feature>
<sequence>MTAPAITVHREPSPLGVVVRVGWFALLVVAGLAAGIEGERIIREAAASPDALAVANAGAPYAVVLAVLAMVRRSPAWAAADALGFFAAYVGGYYLAVAVHHGGAAVDRHYALVWLLVALVACPIGAAAITWARARPGVLRAVVFAVPASAALAEALTGRMWGMGDLLAPVVLTADLLVAAGYVLVLPRGLRTRIVAAVLVVPGTIGFVALTQHLTATGAFWRYVY</sequence>
<dbReference type="Proteomes" id="UP000295344">
    <property type="component" value="Unassembled WGS sequence"/>
</dbReference>
<feature type="transmembrane region" description="Helical" evidence="1">
    <location>
        <begin position="111"/>
        <end position="131"/>
    </location>
</feature>
<dbReference type="AlphaFoldDB" id="A0A4R7FSU7"/>
<keyword evidence="1" id="KW-1133">Transmembrane helix</keyword>
<name>A0A4R7FSU7_9MICO</name>
<feature type="transmembrane region" description="Helical" evidence="1">
    <location>
        <begin position="17"/>
        <end position="36"/>
    </location>
</feature>
<organism evidence="2 3">
    <name type="scientific">Amnibacterium kyonggiense</name>
    <dbReference type="NCBI Taxonomy" id="595671"/>
    <lineage>
        <taxon>Bacteria</taxon>
        <taxon>Bacillati</taxon>
        <taxon>Actinomycetota</taxon>
        <taxon>Actinomycetes</taxon>
        <taxon>Micrococcales</taxon>
        <taxon>Microbacteriaceae</taxon>
        <taxon>Amnibacterium</taxon>
    </lineage>
</organism>
<gene>
    <name evidence="2" type="ORF">CLV52_1524</name>
</gene>
<feature type="transmembrane region" description="Helical" evidence="1">
    <location>
        <begin position="51"/>
        <end position="71"/>
    </location>
</feature>
<protein>
    <submittedName>
        <fullName evidence="2">Uncharacterized protein</fullName>
    </submittedName>
</protein>
<reference evidence="2 3" key="1">
    <citation type="submission" date="2019-03" db="EMBL/GenBank/DDBJ databases">
        <title>Genomic Encyclopedia of Archaeal and Bacterial Type Strains, Phase II (KMG-II): from individual species to whole genera.</title>
        <authorList>
            <person name="Goeker M."/>
        </authorList>
    </citation>
    <scope>NUCLEOTIDE SEQUENCE [LARGE SCALE GENOMIC DNA]</scope>
    <source>
        <strain evidence="2 3">DSM 24782</strain>
    </source>
</reference>
<evidence type="ECO:0000256" key="1">
    <source>
        <dbReference type="SAM" id="Phobius"/>
    </source>
</evidence>
<comment type="caution">
    <text evidence="2">The sequence shown here is derived from an EMBL/GenBank/DDBJ whole genome shotgun (WGS) entry which is preliminary data.</text>
</comment>
<keyword evidence="1" id="KW-0812">Transmembrane</keyword>
<dbReference type="Pfam" id="PF20128">
    <property type="entry name" value="DUF6518"/>
    <property type="match status" value="1"/>
</dbReference>
<accession>A0A4R7FSU7</accession>
<proteinExistence type="predicted"/>
<evidence type="ECO:0000313" key="3">
    <source>
        <dbReference type="Proteomes" id="UP000295344"/>
    </source>
</evidence>